<protein>
    <submittedName>
        <fullName evidence="3">SDR family NAD(P)-dependent oxidoreductase</fullName>
    </submittedName>
</protein>
<dbReference type="PANTHER" id="PTHR43313:SF1">
    <property type="entry name" value="3BETA-HYDROXYSTEROID DEHYDROGENASE DHS-16"/>
    <property type="match status" value="1"/>
</dbReference>
<accession>A0A5N6BVV8</accession>
<evidence type="ECO:0000313" key="4">
    <source>
        <dbReference type="Proteomes" id="UP000313066"/>
    </source>
</evidence>
<gene>
    <name evidence="3" type="ORF">FH610_016285</name>
</gene>
<proteinExistence type="inferred from homology"/>
<dbReference type="GO" id="GO:0016491">
    <property type="term" value="F:oxidoreductase activity"/>
    <property type="evidence" value="ECO:0007669"/>
    <property type="project" value="TreeGrafter"/>
</dbReference>
<dbReference type="GO" id="GO:0008202">
    <property type="term" value="P:steroid metabolic process"/>
    <property type="evidence" value="ECO:0007669"/>
    <property type="project" value="TreeGrafter"/>
</dbReference>
<evidence type="ECO:0000256" key="1">
    <source>
        <dbReference type="RuleBase" id="RU000363"/>
    </source>
</evidence>
<evidence type="ECO:0000259" key="2">
    <source>
        <dbReference type="SMART" id="SM00822"/>
    </source>
</evidence>
<keyword evidence="4" id="KW-1185">Reference proteome</keyword>
<dbReference type="PRINTS" id="PR00081">
    <property type="entry name" value="GDHRDH"/>
</dbReference>
<dbReference type="Pfam" id="PF00106">
    <property type="entry name" value="adh_short"/>
    <property type="match status" value="1"/>
</dbReference>
<dbReference type="AlphaFoldDB" id="A0A5N6BVV8"/>
<dbReference type="InterPro" id="IPR057326">
    <property type="entry name" value="KR_dom"/>
</dbReference>
<dbReference type="InterPro" id="IPR036291">
    <property type="entry name" value="NAD(P)-bd_dom_sf"/>
</dbReference>
<dbReference type="Gene3D" id="3.40.50.720">
    <property type="entry name" value="NAD(P)-binding Rossmann-like Domain"/>
    <property type="match status" value="1"/>
</dbReference>
<dbReference type="Proteomes" id="UP000313066">
    <property type="component" value="Unassembled WGS sequence"/>
</dbReference>
<name>A0A5N6BVV8_9ACTN</name>
<dbReference type="SMART" id="SM00822">
    <property type="entry name" value="PKS_KR"/>
    <property type="match status" value="1"/>
</dbReference>
<dbReference type="SUPFAM" id="SSF51735">
    <property type="entry name" value="NAD(P)-binding Rossmann-fold domains"/>
    <property type="match status" value="1"/>
</dbReference>
<feature type="domain" description="Ketoreductase" evidence="2">
    <location>
        <begin position="6"/>
        <end position="177"/>
    </location>
</feature>
<comment type="similarity">
    <text evidence="1">Belongs to the short-chain dehydrogenases/reductases (SDR) family.</text>
</comment>
<evidence type="ECO:0000313" key="3">
    <source>
        <dbReference type="EMBL" id="KAB8184636.1"/>
    </source>
</evidence>
<comment type="caution">
    <text evidence="3">The sequence shown here is derived from an EMBL/GenBank/DDBJ whole genome shotgun (WGS) entry which is preliminary data.</text>
</comment>
<reference evidence="3 4" key="1">
    <citation type="submission" date="2019-10" db="EMBL/GenBank/DDBJ databases">
        <title>Nonomuraea sp. nov., isolated from Phyllanthus amarus.</title>
        <authorList>
            <person name="Klykleung N."/>
            <person name="Tanasupawat S."/>
        </authorList>
    </citation>
    <scope>NUCLEOTIDE SEQUENCE [LARGE SCALE GENOMIC DNA]</scope>
    <source>
        <strain evidence="3 4">CR1-09</strain>
    </source>
</reference>
<dbReference type="RefSeq" id="WP_139575286.1">
    <property type="nucleotide sequence ID" value="NZ_VDMA02000007.1"/>
</dbReference>
<dbReference type="InterPro" id="IPR002347">
    <property type="entry name" value="SDR_fam"/>
</dbReference>
<dbReference type="PANTHER" id="PTHR43313">
    <property type="entry name" value="SHORT-CHAIN DEHYDROGENASE/REDUCTASE FAMILY 9C"/>
    <property type="match status" value="1"/>
</dbReference>
<sequence>MAMENRAVLVTGAAGGIGRAAVDALVARGYTVYAAVRGEDASLGRTAGVRVVTMDVTDPGAVASAAERVHDEVRGHGLHAVVNNAGIIVQGPLELVPPDDLRRQFAVNTLGPAFVTQAFLPLLRAGRGRVVNVSAPTAHVALPFMAPISASKAALRALSDALRVELAAWRIPVIAVEPGATATAIFDKADAAARKALAAADPHRVALYDDHLERFGKAIANQKTGPAEAVAATIVTAVEARDPKRRYPVSADVRVYGMLAHAPAGLREQLVTRAFGLRGVRAGGGAP</sequence>
<dbReference type="PRINTS" id="PR00080">
    <property type="entry name" value="SDRFAMILY"/>
</dbReference>
<organism evidence="3 4">
    <name type="scientific">Microbispora catharanthi</name>
    <dbReference type="NCBI Taxonomy" id="1712871"/>
    <lineage>
        <taxon>Bacteria</taxon>
        <taxon>Bacillati</taxon>
        <taxon>Actinomycetota</taxon>
        <taxon>Actinomycetes</taxon>
        <taxon>Streptosporangiales</taxon>
        <taxon>Streptosporangiaceae</taxon>
        <taxon>Microbispora</taxon>
    </lineage>
</organism>
<dbReference type="EMBL" id="VDMA02000007">
    <property type="protein sequence ID" value="KAB8184636.1"/>
    <property type="molecule type" value="Genomic_DNA"/>
</dbReference>